<proteinExistence type="predicted"/>
<evidence type="ECO:0000313" key="2">
    <source>
        <dbReference type="Proteomes" id="UP000237340"/>
    </source>
</evidence>
<dbReference type="EMBL" id="PPXD01000026">
    <property type="protein sequence ID" value="POH62599.1"/>
    <property type="molecule type" value="Genomic_DNA"/>
</dbReference>
<evidence type="ECO:0008006" key="3">
    <source>
        <dbReference type="Google" id="ProtNLM"/>
    </source>
</evidence>
<dbReference type="Proteomes" id="UP000237340">
    <property type="component" value="Unassembled WGS sequence"/>
</dbReference>
<accession>A0A2S3ZAL9</accession>
<dbReference type="GO" id="GO:0003676">
    <property type="term" value="F:nucleic acid binding"/>
    <property type="evidence" value="ECO:0007669"/>
    <property type="project" value="InterPro"/>
</dbReference>
<protein>
    <recommendedName>
        <fullName evidence="3">DUF91 domain-containing protein</fullName>
    </recommendedName>
</protein>
<name>A0A2S3ZAL9_9MICO</name>
<sequence>MRTTLAAEHIRERDDLQRLLIERMSIISDDLLVIAEEYNLFKDSRRRIDILAIDRTGTLVVMELKRTEDGGHMELQALRYAAMVSTVTLDHLVQTLADSRNIPVAEARDTILNWLDEPIEELPNHVRIVLVAADFSTEITSTVLWLNENYSTDISCFRLVAYRLDKDVLLDVQQIIPLPEAKDFQIQQRQKGAAVTAGISAGRDFTRYNLQLAGTIFPNLSKQAAVKLALQKLHGAGVHLQELQSVTQPGRWLAVQPAPDESVEAAFIREHPARTPAHLWFDLDIIEDGITWVTPRFGGTSTEGMLDGLAKVAGAHASLTWSRFESDVTVPN</sequence>
<dbReference type="Gene3D" id="3.40.1350.10">
    <property type="match status" value="1"/>
</dbReference>
<dbReference type="AlphaFoldDB" id="A0A2S3ZAL9"/>
<keyword evidence="2" id="KW-1185">Reference proteome</keyword>
<reference evidence="1 2" key="1">
    <citation type="submission" date="2018-01" db="EMBL/GenBank/DDBJ databases">
        <title>Cryobacterium sp. nov., from glaciers in China.</title>
        <authorList>
            <person name="Liu Q."/>
            <person name="Xin Y.-H."/>
        </authorList>
    </citation>
    <scope>NUCLEOTIDE SEQUENCE [LARGE SCALE GENOMIC DNA]</scope>
    <source>
        <strain evidence="1 2">TMN-42</strain>
    </source>
</reference>
<comment type="caution">
    <text evidence="1">The sequence shown here is derived from an EMBL/GenBank/DDBJ whole genome shotgun (WGS) entry which is preliminary data.</text>
</comment>
<evidence type="ECO:0000313" key="1">
    <source>
        <dbReference type="EMBL" id="POH62599.1"/>
    </source>
</evidence>
<organism evidence="1 2">
    <name type="scientific">Cryobacterium zongtaii</name>
    <dbReference type="NCBI Taxonomy" id="1259217"/>
    <lineage>
        <taxon>Bacteria</taxon>
        <taxon>Bacillati</taxon>
        <taxon>Actinomycetota</taxon>
        <taxon>Actinomycetes</taxon>
        <taxon>Micrococcales</taxon>
        <taxon>Microbacteriaceae</taxon>
        <taxon>Cryobacterium</taxon>
    </lineage>
</organism>
<dbReference type="InterPro" id="IPR011856">
    <property type="entry name" value="tRNA_endonuc-like_dom_sf"/>
</dbReference>
<gene>
    <name evidence="1" type="ORF">C3B61_17310</name>
</gene>